<evidence type="ECO:0000313" key="1">
    <source>
        <dbReference type="EMBL" id="OAY85609.1"/>
    </source>
</evidence>
<proteinExistence type="predicted"/>
<organism evidence="1 2">
    <name type="scientific">Ananas comosus</name>
    <name type="common">Pineapple</name>
    <name type="synonym">Ananas ananas</name>
    <dbReference type="NCBI Taxonomy" id="4615"/>
    <lineage>
        <taxon>Eukaryota</taxon>
        <taxon>Viridiplantae</taxon>
        <taxon>Streptophyta</taxon>
        <taxon>Embryophyta</taxon>
        <taxon>Tracheophyta</taxon>
        <taxon>Spermatophyta</taxon>
        <taxon>Magnoliopsida</taxon>
        <taxon>Liliopsida</taxon>
        <taxon>Poales</taxon>
        <taxon>Bromeliaceae</taxon>
        <taxon>Bromelioideae</taxon>
        <taxon>Ananas</taxon>
    </lineage>
</organism>
<gene>
    <name evidence="1" type="ORF">ACMD2_18999</name>
</gene>
<dbReference type="AlphaFoldDB" id="A0A199W8G3"/>
<dbReference type="Proteomes" id="UP000092600">
    <property type="component" value="Unassembled WGS sequence"/>
</dbReference>
<name>A0A199W8G3_ANACO</name>
<accession>A0A199W8G3</accession>
<reference evidence="1 2" key="1">
    <citation type="journal article" date="2016" name="DNA Res.">
        <title>The draft genome of MD-2 pineapple using hybrid error correction of long reads.</title>
        <authorList>
            <person name="Redwan R.M."/>
            <person name="Saidin A."/>
            <person name="Kumar S.V."/>
        </authorList>
    </citation>
    <scope>NUCLEOTIDE SEQUENCE [LARGE SCALE GENOMIC DNA]</scope>
    <source>
        <strain evidence="2">cv. MD2</strain>
        <tissue evidence="1">Leaf</tissue>
    </source>
</reference>
<protein>
    <submittedName>
        <fullName evidence="1">Uncharacterized protein</fullName>
    </submittedName>
</protein>
<sequence length="69" mass="7796">MKLFKERDTANGNMHTESLPLSLVTSKDTLAQNQLTPELRPLLTAILAKKVILNFCGIKFKRRSDNLLV</sequence>
<dbReference type="EMBL" id="LSRQ01000074">
    <property type="protein sequence ID" value="OAY85609.1"/>
    <property type="molecule type" value="Genomic_DNA"/>
</dbReference>
<evidence type="ECO:0000313" key="2">
    <source>
        <dbReference type="Proteomes" id="UP000092600"/>
    </source>
</evidence>
<comment type="caution">
    <text evidence="1">The sequence shown here is derived from an EMBL/GenBank/DDBJ whole genome shotgun (WGS) entry which is preliminary data.</text>
</comment>